<dbReference type="PANTHER" id="PTHR22893">
    <property type="entry name" value="NADH OXIDOREDUCTASE-RELATED"/>
    <property type="match status" value="1"/>
</dbReference>
<comment type="caution">
    <text evidence="5">The sequence shown here is derived from an EMBL/GenBank/DDBJ whole genome shotgun (WGS) entry which is preliminary data.</text>
</comment>
<dbReference type="Proteomes" id="UP000184831">
    <property type="component" value="Unassembled WGS sequence"/>
</dbReference>
<dbReference type="EMBL" id="FSQE01000017">
    <property type="protein sequence ID" value="SIN51043.1"/>
    <property type="molecule type" value="Genomic_DNA"/>
</dbReference>
<dbReference type="Gene3D" id="3.20.20.70">
    <property type="entry name" value="Aldolase class I"/>
    <property type="match status" value="1"/>
</dbReference>
<organism evidence="5 6">
    <name type="scientific">Mycobacteroides abscessus subsp. abscessus</name>
    <dbReference type="NCBI Taxonomy" id="1185650"/>
    <lineage>
        <taxon>Bacteria</taxon>
        <taxon>Bacillati</taxon>
        <taxon>Actinomycetota</taxon>
        <taxon>Actinomycetes</taxon>
        <taxon>Mycobacteriales</taxon>
        <taxon>Mycobacteriaceae</taxon>
        <taxon>Mycobacteroides</taxon>
        <taxon>Mycobacteroides abscessus</taxon>
    </lineage>
</organism>
<evidence type="ECO:0000313" key="5">
    <source>
        <dbReference type="EMBL" id="SIN51043.1"/>
    </source>
</evidence>
<feature type="domain" description="NADH:flavin oxidoreductase/NADH oxidase N-terminal" evidence="4">
    <location>
        <begin position="4"/>
        <end position="336"/>
    </location>
</feature>
<dbReference type="EC" id="1.-.-.-" evidence="5"/>
<dbReference type="PANTHER" id="PTHR22893:SF91">
    <property type="entry name" value="NADPH DEHYDROGENASE 2-RELATED"/>
    <property type="match status" value="1"/>
</dbReference>
<evidence type="ECO:0000313" key="6">
    <source>
        <dbReference type="Proteomes" id="UP000184831"/>
    </source>
</evidence>
<comment type="similarity">
    <text evidence="2">Belongs to the NADH:flavin oxidoreductase/NADH oxidase family.</text>
</comment>
<name>A0AB74FL47_9MYCO</name>
<evidence type="ECO:0000259" key="4">
    <source>
        <dbReference type="Pfam" id="PF00724"/>
    </source>
</evidence>
<reference evidence="5 6" key="1">
    <citation type="submission" date="2016-11" db="EMBL/GenBank/DDBJ databases">
        <authorList>
            <consortium name="Pathogen Informatics"/>
        </authorList>
    </citation>
    <scope>NUCLEOTIDE SEQUENCE [LARGE SCALE GENOMIC DNA]</scope>
    <source>
        <strain evidence="5 6">696</strain>
    </source>
</reference>
<sequence>MPTIFNSIKLGQIELSNRLAVAPMTRSRANADGTPNALNAEYYGQRSNFGLIVAEGTQPSDEGQGYPNSPGVYTRSHVDGWRSIADSVHAGGGRIFVQLMHVGRVSHPLNTQHGTYPVAPSPVPLRELKMFTAEGMKEIPVARELSSSDIEETINDFVFAARSAIDAGADGVELHGANGYLLQQFLAPNTNTRTDGYGGSVENRQRFVIEVARRVAEEIGPERTGIRLSPGGEIGEIEEGDNYVDEYIQLAEKLSELSLVYIHIAFLRPTTDKDDQLLRRLREAYDGVVIVNRGGRPAEYIGQDVSTGLADIESIGALALANPDLPRRLEMELPLNEPRKEFFYGGGREGYTDYPVYLP</sequence>
<evidence type="ECO:0000256" key="3">
    <source>
        <dbReference type="ARBA" id="ARBA00023002"/>
    </source>
</evidence>
<dbReference type="CDD" id="cd02933">
    <property type="entry name" value="OYE_like_FMN"/>
    <property type="match status" value="1"/>
</dbReference>
<dbReference type="InterPro" id="IPR045247">
    <property type="entry name" value="Oye-like"/>
</dbReference>
<dbReference type="RefSeq" id="WP_014850276.1">
    <property type="nucleotide sequence ID" value="NZ_AP028613.1"/>
</dbReference>
<dbReference type="GO" id="GO:0010181">
    <property type="term" value="F:FMN binding"/>
    <property type="evidence" value="ECO:0007669"/>
    <property type="project" value="InterPro"/>
</dbReference>
<proteinExistence type="inferred from homology"/>
<gene>
    <name evidence="5" type="primary">nemA_1</name>
    <name evidence="5" type="ORF">SAMEA2152244_04966</name>
</gene>
<keyword evidence="3 5" id="KW-0560">Oxidoreductase</keyword>
<comment type="cofactor">
    <cofactor evidence="1">
        <name>FMN</name>
        <dbReference type="ChEBI" id="CHEBI:58210"/>
    </cofactor>
</comment>
<dbReference type="InterPro" id="IPR013785">
    <property type="entry name" value="Aldolase_TIM"/>
</dbReference>
<dbReference type="FunFam" id="3.20.20.70:FF:000059">
    <property type="entry name" value="N-ethylmaleimide reductase, FMN-linked"/>
    <property type="match status" value="1"/>
</dbReference>
<dbReference type="GeneID" id="93377778"/>
<dbReference type="AlphaFoldDB" id="A0AB74FL47"/>
<dbReference type="GO" id="GO:0016628">
    <property type="term" value="F:oxidoreductase activity, acting on the CH-CH group of donors, NAD or NADP as acceptor"/>
    <property type="evidence" value="ECO:0007669"/>
    <property type="project" value="UniProtKB-ARBA"/>
</dbReference>
<evidence type="ECO:0000256" key="1">
    <source>
        <dbReference type="ARBA" id="ARBA00001917"/>
    </source>
</evidence>
<dbReference type="GO" id="GO:0005829">
    <property type="term" value="C:cytosol"/>
    <property type="evidence" value="ECO:0007669"/>
    <property type="project" value="TreeGrafter"/>
</dbReference>
<evidence type="ECO:0000256" key="2">
    <source>
        <dbReference type="ARBA" id="ARBA00005979"/>
    </source>
</evidence>
<dbReference type="Pfam" id="PF00724">
    <property type="entry name" value="Oxidored_FMN"/>
    <property type="match status" value="1"/>
</dbReference>
<dbReference type="SUPFAM" id="SSF51395">
    <property type="entry name" value="FMN-linked oxidoreductases"/>
    <property type="match status" value="1"/>
</dbReference>
<accession>A0AB74FL47</accession>
<dbReference type="InterPro" id="IPR001155">
    <property type="entry name" value="OxRdtase_FMN_N"/>
</dbReference>
<protein>
    <submittedName>
        <fullName evidence="5">N-ethylmaleimide reductase</fullName>
        <ecNumber evidence="5">1.-.-.-</ecNumber>
    </submittedName>
</protein>